<evidence type="ECO:0000313" key="2">
    <source>
        <dbReference type="Proteomes" id="UP000823775"/>
    </source>
</evidence>
<reference evidence="1 2" key="1">
    <citation type="journal article" date="2021" name="BMC Genomics">
        <title>Datura genome reveals duplications of psychoactive alkaloid biosynthetic genes and high mutation rate following tissue culture.</title>
        <authorList>
            <person name="Rajewski A."/>
            <person name="Carter-House D."/>
            <person name="Stajich J."/>
            <person name="Litt A."/>
        </authorList>
    </citation>
    <scope>NUCLEOTIDE SEQUENCE [LARGE SCALE GENOMIC DNA]</scope>
    <source>
        <strain evidence="1">AR-01</strain>
    </source>
</reference>
<accession>A0ABS8SHY4</accession>
<sequence length="159" mass="17973">FPREQLFLAWERFKKYILRAPNHGFSDHIFIEKFYTGLDALTQSVANTTTDGCYMDRTFNKIAIILDIIAKHNHSWRGGDQSGGINTSTMLATHPVAMDRNISKVTLILHIKGNENLNRKNRGSSSYVPPIGPLFNSQNWMKGLSHYHGGSKIEGIVEK</sequence>
<comment type="caution">
    <text evidence="1">The sequence shown here is derived from an EMBL/GenBank/DDBJ whole genome shotgun (WGS) entry which is preliminary data.</text>
</comment>
<evidence type="ECO:0000313" key="1">
    <source>
        <dbReference type="EMBL" id="MCD7458451.1"/>
    </source>
</evidence>
<keyword evidence="2" id="KW-1185">Reference proteome</keyword>
<feature type="non-terminal residue" evidence="1">
    <location>
        <position position="159"/>
    </location>
</feature>
<protein>
    <recommendedName>
        <fullName evidence="3">Retrotransposon gag domain-containing protein</fullName>
    </recommendedName>
</protein>
<evidence type="ECO:0008006" key="3">
    <source>
        <dbReference type="Google" id="ProtNLM"/>
    </source>
</evidence>
<organism evidence="1 2">
    <name type="scientific">Datura stramonium</name>
    <name type="common">Jimsonweed</name>
    <name type="synonym">Common thornapple</name>
    <dbReference type="NCBI Taxonomy" id="4076"/>
    <lineage>
        <taxon>Eukaryota</taxon>
        <taxon>Viridiplantae</taxon>
        <taxon>Streptophyta</taxon>
        <taxon>Embryophyta</taxon>
        <taxon>Tracheophyta</taxon>
        <taxon>Spermatophyta</taxon>
        <taxon>Magnoliopsida</taxon>
        <taxon>eudicotyledons</taxon>
        <taxon>Gunneridae</taxon>
        <taxon>Pentapetalae</taxon>
        <taxon>asterids</taxon>
        <taxon>lamiids</taxon>
        <taxon>Solanales</taxon>
        <taxon>Solanaceae</taxon>
        <taxon>Solanoideae</taxon>
        <taxon>Datureae</taxon>
        <taxon>Datura</taxon>
    </lineage>
</organism>
<gene>
    <name evidence="1" type="ORF">HAX54_038289</name>
</gene>
<proteinExistence type="predicted"/>
<dbReference type="Proteomes" id="UP000823775">
    <property type="component" value="Unassembled WGS sequence"/>
</dbReference>
<feature type="non-terminal residue" evidence="1">
    <location>
        <position position="1"/>
    </location>
</feature>
<name>A0ABS8SHY4_DATST</name>
<dbReference type="EMBL" id="JACEIK010000521">
    <property type="protein sequence ID" value="MCD7458451.1"/>
    <property type="molecule type" value="Genomic_DNA"/>
</dbReference>